<sequence length="221" mass="24945">MEQRGIIKLALKAGQTLLLGIKLQFLFLLFTLAGGIVLGIFPALAASAKIILRRIVEPADATDSMFGDRRNTFAALYQEFRQFYRQSFWEFNGIGYIGAAAVGVLLVDLAVNEAWLHSPMIQYGLIVLLIMAMLYWLYAFTIYARYSLRFWQYFRQTLIISVAKISNTLAIIISSILATGLLVIFPMLTFVALVPLYLTPVVWFSYQSCQHVEAVMQHAAE</sequence>
<dbReference type="KEGG" id="lhb:D1010_01495"/>
<keyword evidence="1" id="KW-0812">Transmembrane</keyword>
<dbReference type="Proteomes" id="UP000326779">
    <property type="component" value="Chromosome"/>
</dbReference>
<reference evidence="2 3" key="1">
    <citation type="submission" date="2019-10" db="EMBL/GenBank/DDBJ databases">
        <title>The completed genome of Lactobacillus harbinensis M1.</title>
        <authorList>
            <person name="Zheng Y."/>
        </authorList>
    </citation>
    <scope>NUCLEOTIDE SEQUENCE [LARGE SCALE GENOMIC DNA]</scope>
    <source>
        <strain evidence="2 3">M1</strain>
    </source>
</reference>
<protein>
    <submittedName>
        <fullName evidence="2">DUF624 domain-containing protein</fullName>
    </submittedName>
</protein>
<keyword evidence="1" id="KW-1133">Transmembrane helix</keyword>
<feature type="transmembrane region" description="Helical" evidence="1">
    <location>
        <begin position="123"/>
        <end position="148"/>
    </location>
</feature>
<organism evidence="2 3">
    <name type="scientific">Schleiferilactobacillus harbinensis</name>
    <dbReference type="NCBI Taxonomy" id="304207"/>
    <lineage>
        <taxon>Bacteria</taxon>
        <taxon>Bacillati</taxon>
        <taxon>Bacillota</taxon>
        <taxon>Bacilli</taxon>
        <taxon>Lactobacillales</taxon>
        <taxon>Lactobacillaceae</taxon>
        <taxon>Schleiferilactobacillus</taxon>
    </lineage>
</organism>
<gene>
    <name evidence="2" type="ORF">D1010_01495</name>
</gene>
<dbReference type="EMBL" id="CP045143">
    <property type="protein sequence ID" value="QFR22224.1"/>
    <property type="molecule type" value="Genomic_DNA"/>
</dbReference>
<dbReference type="Pfam" id="PF04854">
    <property type="entry name" value="DUF624"/>
    <property type="match status" value="1"/>
</dbReference>
<dbReference type="RefSeq" id="WP_152260114.1">
    <property type="nucleotide sequence ID" value="NZ_CP045143.1"/>
</dbReference>
<dbReference type="AlphaFoldDB" id="A0A5P8M1R9"/>
<accession>A0A5P8M1R9</accession>
<feature type="transmembrane region" description="Helical" evidence="1">
    <location>
        <begin position="91"/>
        <end position="111"/>
    </location>
</feature>
<evidence type="ECO:0000313" key="3">
    <source>
        <dbReference type="Proteomes" id="UP000326779"/>
    </source>
</evidence>
<dbReference type="InterPro" id="IPR006938">
    <property type="entry name" value="DUF624"/>
</dbReference>
<keyword evidence="1" id="KW-0472">Membrane</keyword>
<feature type="transmembrane region" description="Helical" evidence="1">
    <location>
        <begin position="25"/>
        <end position="45"/>
    </location>
</feature>
<proteinExistence type="predicted"/>
<name>A0A5P8M1R9_9LACO</name>
<feature type="transmembrane region" description="Helical" evidence="1">
    <location>
        <begin position="169"/>
        <end position="198"/>
    </location>
</feature>
<evidence type="ECO:0000313" key="2">
    <source>
        <dbReference type="EMBL" id="QFR22224.1"/>
    </source>
</evidence>
<evidence type="ECO:0000256" key="1">
    <source>
        <dbReference type="SAM" id="Phobius"/>
    </source>
</evidence>